<keyword evidence="3" id="KW-1185">Reference proteome</keyword>
<gene>
    <name evidence="2" type="ORF">JZ751_003674</name>
</gene>
<feature type="region of interest" description="Disordered" evidence="1">
    <location>
        <begin position="82"/>
        <end position="106"/>
    </location>
</feature>
<reference evidence="2" key="1">
    <citation type="thesis" date="2021" institute="BYU ScholarsArchive" country="Provo, UT, USA">
        <title>Applications of and Algorithms for Genome Assembly and Genomic Analyses with an Emphasis on Marine Teleosts.</title>
        <authorList>
            <person name="Pickett B.D."/>
        </authorList>
    </citation>
    <scope>NUCLEOTIDE SEQUENCE</scope>
    <source>
        <strain evidence="2">HI-2016</strain>
    </source>
</reference>
<proteinExistence type="predicted"/>
<evidence type="ECO:0000313" key="2">
    <source>
        <dbReference type="EMBL" id="KAG9329566.1"/>
    </source>
</evidence>
<sequence length="149" mass="16245">MTRAMFEAATADRGKGLGGKLFKSVKSGRIQSAVPVTVIQNEPKPQSRDTHGDAGNNRASGTKTRGTDFRLLLPQLEGRQWGVKGVERTTRDTFPARTMNPQGRHPTRPKCLFHRCILFPPMAPLTSGHSQPHTHCQALGAPAEVLPDV</sequence>
<evidence type="ECO:0000313" key="3">
    <source>
        <dbReference type="Proteomes" id="UP000824540"/>
    </source>
</evidence>
<evidence type="ECO:0000256" key="1">
    <source>
        <dbReference type="SAM" id="MobiDB-lite"/>
    </source>
</evidence>
<dbReference type="EMBL" id="JAFBMS010001088">
    <property type="protein sequence ID" value="KAG9329566.1"/>
    <property type="molecule type" value="Genomic_DNA"/>
</dbReference>
<feature type="region of interest" description="Disordered" evidence="1">
    <location>
        <begin position="36"/>
        <end position="70"/>
    </location>
</feature>
<accession>A0A8T2MPQ1</accession>
<dbReference type="AlphaFoldDB" id="A0A8T2MPQ1"/>
<comment type="caution">
    <text evidence="2">The sequence shown here is derived from an EMBL/GenBank/DDBJ whole genome shotgun (WGS) entry which is preliminary data.</text>
</comment>
<dbReference type="Proteomes" id="UP000824540">
    <property type="component" value="Unassembled WGS sequence"/>
</dbReference>
<protein>
    <submittedName>
        <fullName evidence="2">Uncharacterized protein</fullName>
    </submittedName>
</protein>
<organism evidence="2 3">
    <name type="scientific">Albula glossodonta</name>
    <name type="common">roundjaw bonefish</name>
    <dbReference type="NCBI Taxonomy" id="121402"/>
    <lineage>
        <taxon>Eukaryota</taxon>
        <taxon>Metazoa</taxon>
        <taxon>Chordata</taxon>
        <taxon>Craniata</taxon>
        <taxon>Vertebrata</taxon>
        <taxon>Euteleostomi</taxon>
        <taxon>Actinopterygii</taxon>
        <taxon>Neopterygii</taxon>
        <taxon>Teleostei</taxon>
        <taxon>Albuliformes</taxon>
        <taxon>Albulidae</taxon>
        <taxon>Albula</taxon>
    </lineage>
</organism>
<name>A0A8T2MPQ1_9TELE</name>